<evidence type="ECO:0000256" key="4">
    <source>
        <dbReference type="ARBA" id="ARBA00022989"/>
    </source>
</evidence>
<evidence type="ECO:0000313" key="7">
    <source>
        <dbReference type="EMBL" id="CAG9537581.1"/>
    </source>
</evidence>
<comment type="subcellular location">
    <subcellularLocation>
        <location evidence="1">Membrane</location>
        <topology evidence="1">Multi-pass membrane protein</topology>
    </subcellularLocation>
</comment>
<evidence type="ECO:0000313" key="8">
    <source>
        <dbReference type="Proteomes" id="UP000746747"/>
    </source>
</evidence>
<dbReference type="Pfam" id="PF10177">
    <property type="entry name" value="DUF2371"/>
    <property type="match status" value="1"/>
</dbReference>
<evidence type="ECO:0000256" key="5">
    <source>
        <dbReference type="ARBA" id="ARBA00023136"/>
    </source>
</evidence>
<evidence type="ECO:0000256" key="6">
    <source>
        <dbReference type="SAM" id="Phobius"/>
    </source>
</evidence>
<accession>A0A8J2M9P5</accession>
<feature type="transmembrane region" description="Helical" evidence="6">
    <location>
        <begin position="92"/>
        <end position="113"/>
    </location>
</feature>
<comment type="caution">
    <text evidence="7">The sequence shown here is derived from an EMBL/GenBank/DDBJ whole genome shotgun (WGS) entry which is preliminary data.</text>
</comment>
<keyword evidence="3 6" id="KW-0812">Transmembrane</keyword>
<keyword evidence="5 6" id="KW-0472">Membrane</keyword>
<comment type="similarity">
    <text evidence="2">Belongs to the TMEM200 family.</text>
</comment>
<evidence type="ECO:0000256" key="2">
    <source>
        <dbReference type="ARBA" id="ARBA00005308"/>
    </source>
</evidence>
<dbReference type="Proteomes" id="UP000746747">
    <property type="component" value="Unassembled WGS sequence"/>
</dbReference>
<sequence>MVHRPTVTIIRRNFCHRNYKYHQINKSRFSTLWVACRAIVFGGVIIIFGILMTILGYFDIYLSQEIVYNRNNGTDKMSTNWTKRYFFKSLQYLGPISMSIGSFILIVACVISLESRDKNTQILHNIDEVNPCKKTSSLQKDVVRKRLPMTDEEIREWTPLYKAVPLSRYDSMMNKQRKYCSTPCIPQMILDAIDNRKLYGRYLDSYYCGIFDIENDSVLDTHDYSRACTSKSEHCNHSASHWQDVTVELHSPPSIHLSNTIKPLPLQISPVNSPQQNQSALHHANTSNFTRTSDFTCSENNSNNVVSIDPTATVAITGTTNSATDIRPVTQDNCIILEGFEKHAPLASLDIEFGMSSSSSSSNVKVPNIDSFFTT</sequence>
<dbReference type="GO" id="GO:0016020">
    <property type="term" value="C:membrane"/>
    <property type="evidence" value="ECO:0007669"/>
    <property type="project" value="UniProtKB-SubCell"/>
</dbReference>
<name>A0A8J2M9P5_9BILA</name>
<dbReference type="AlphaFoldDB" id="A0A8J2M9P5"/>
<protein>
    <submittedName>
        <fullName evidence="7">Uncharacterized protein</fullName>
    </submittedName>
</protein>
<keyword evidence="4 6" id="KW-1133">Transmembrane helix</keyword>
<feature type="transmembrane region" description="Helical" evidence="6">
    <location>
        <begin position="32"/>
        <end position="58"/>
    </location>
</feature>
<dbReference type="OrthoDB" id="9994280at2759"/>
<dbReference type="PANTHER" id="PTHR31815">
    <property type="entry name" value="AGAP005329-PA"/>
    <property type="match status" value="1"/>
</dbReference>
<gene>
    <name evidence="7" type="ORF">CJOHNSTONI_LOCUS7380</name>
</gene>
<evidence type="ECO:0000256" key="1">
    <source>
        <dbReference type="ARBA" id="ARBA00004141"/>
    </source>
</evidence>
<dbReference type="PANTHER" id="PTHR31815:SF1">
    <property type="entry name" value="TRANSMEMBRANE PROTEIN 200C"/>
    <property type="match status" value="1"/>
</dbReference>
<evidence type="ECO:0000256" key="3">
    <source>
        <dbReference type="ARBA" id="ARBA00022692"/>
    </source>
</evidence>
<proteinExistence type="inferred from homology"/>
<reference evidence="7" key="1">
    <citation type="submission" date="2021-09" db="EMBL/GenBank/DDBJ databases">
        <authorList>
            <consortium name="Pathogen Informatics"/>
        </authorList>
    </citation>
    <scope>NUCLEOTIDE SEQUENCE</scope>
</reference>
<keyword evidence="8" id="KW-1185">Reference proteome</keyword>
<dbReference type="EMBL" id="CAKAEH010001559">
    <property type="protein sequence ID" value="CAG9537581.1"/>
    <property type="molecule type" value="Genomic_DNA"/>
</dbReference>
<organism evidence="7 8">
    <name type="scientific">Cercopithifilaria johnstoni</name>
    <dbReference type="NCBI Taxonomy" id="2874296"/>
    <lineage>
        <taxon>Eukaryota</taxon>
        <taxon>Metazoa</taxon>
        <taxon>Ecdysozoa</taxon>
        <taxon>Nematoda</taxon>
        <taxon>Chromadorea</taxon>
        <taxon>Rhabditida</taxon>
        <taxon>Spirurina</taxon>
        <taxon>Spiruromorpha</taxon>
        <taxon>Filarioidea</taxon>
        <taxon>Onchocercidae</taxon>
        <taxon>Cercopithifilaria</taxon>
    </lineage>
</organism>
<dbReference type="InterPro" id="IPR018787">
    <property type="entry name" value="DUF2371_TMEM200"/>
</dbReference>